<reference evidence="2 3" key="1">
    <citation type="journal article" date="2019" name="Nat. Microbiol.">
        <title>Mediterranean grassland soil C-N compound turnover is dependent on rainfall and depth, and is mediated by genomically divergent microorganisms.</title>
        <authorList>
            <person name="Diamond S."/>
            <person name="Andeer P.F."/>
            <person name="Li Z."/>
            <person name="Crits-Christoph A."/>
            <person name="Burstein D."/>
            <person name="Anantharaman K."/>
            <person name="Lane K.R."/>
            <person name="Thomas B.C."/>
            <person name="Pan C."/>
            <person name="Northen T.R."/>
            <person name="Banfield J.F."/>
        </authorList>
    </citation>
    <scope>NUCLEOTIDE SEQUENCE [LARGE SCALE GENOMIC DNA]</scope>
    <source>
        <strain evidence="2">WS_7</strain>
    </source>
</reference>
<dbReference type="InterPro" id="IPR051540">
    <property type="entry name" value="S-2-haloacid_dehalogenase"/>
</dbReference>
<dbReference type="InterPro" id="IPR023214">
    <property type="entry name" value="HAD_sf"/>
</dbReference>
<sequence>MRPKLLTFDIFGTVIDWRRGLRESLRRQGAALDDSEFDRVIDYQAEIETGRYRSYTSIVASSLVHVLGIPPAAARLIGAEVGNWPLYPDARTALARLMRIAPCVASTNSDQAHGRQTQQQLGFDLTDWICAEETRSYKPDPAVWAHVASRRGARFGRHWYHVSAYADYDLETARRLGLTSVFVSRPHARVGPA</sequence>
<dbReference type="Pfam" id="PF00702">
    <property type="entry name" value="Hydrolase"/>
    <property type="match status" value="1"/>
</dbReference>
<gene>
    <name evidence="2" type="ORF">E6K77_06345</name>
</gene>
<dbReference type="Gene3D" id="1.10.150.750">
    <property type="match status" value="1"/>
</dbReference>
<dbReference type="GO" id="GO:0016787">
    <property type="term" value="F:hydrolase activity"/>
    <property type="evidence" value="ECO:0007669"/>
    <property type="project" value="UniProtKB-KW"/>
</dbReference>
<feature type="non-terminal residue" evidence="2">
    <location>
        <position position="193"/>
    </location>
</feature>
<evidence type="ECO:0008006" key="4">
    <source>
        <dbReference type="Google" id="ProtNLM"/>
    </source>
</evidence>
<keyword evidence="1" id="KW-0378">Hydrolase</keyword>
<dbReference type="InterPro" id="IPR006439">
    <property type="entry name" value="HAD-SF_hydro_IA"/>
</dbReference>
<organism evidence="2 3">
    <name type="scientific">Eiseniibacteriota bacterium</name>
    <dbReference type="NCBI Taxonomy" id="2212470"/>
    <lineage>
        <taxon>Bacteria</taxon>
        <taxon>Candidatus Eiseniibacteriota</taxon>
    </lineage>
</organism>
<accession>A0A538TGP6</accession>
<evidence type="ECO:0000313" key="3">
    <source>
        <dbReference type="Proteomes" id="UP000317366"/>
    </source>
</evidence>
<dbReference type="PANTHER" id="PTHR43316:SF3">
    <property type="entry name" value="HALOACID DEHALOGENASE, TYPE II (AFU_ORTHOLOGUE AFUA_2G07750)-RELATED"/>
    <property type="match status" value="1"/>
</dbReference>
<name>A0A538TGP6_UNCEI</name>
<dbReference type="Gene3D" id="3.40.50.1000">
    <property type="entry name" value="HAD superfamily/HAD-like"/>
    <property type="match status" value="1"/>
</dbReference>
<dbReference type="InterPro" id="IPR036412">
    <property type="entry name" value="HAD-like_sf"/>
</dbReference>
<dbReference type="EMBL" id="VBOX01000067">
    <property type="protein sequence ID" value="TMQ62797.1"/>
    <property type="molecule type" value="Genomic_DNA"/>
</dbReference>
<protein>
    <recommendedName>
        <fullName evidence="4">Haloacid dehalogenase type II</fullName>
    </recommendedName>
</protein>
<proteinExistence type="predicted"/>
<dbReference type="PANTHER" id="PTHR43316">
    <property type="entry name" value="HYDROLASE, HALOACID DELAHOGENASE-RELATED"/>
    <property type="match status" value="1"/>
</dbReference>
<dbReference type="Proteomes" id="UP000317366">
    <property type="component" value="Unassembled WGS sequence"/>
</dbReference>
<dbReference type="AlphaFoldDB" id="A0A538TGP6"/>
<dbReference type="SUPFAM" id="SSF56784">
    <property type="entry name" value="HAD-like"/>
    <property type="match status" value="1"/>
</dbReference>
<evidence type="ECO:0000313" key="2">
    <source>
        <dbReference type="EMBL" id="TMQ62797.1"/>
    </source>
</evidence>
<comment type="caution">
    <text evidence="2">The sequence shown here is derived from an EMBL/GenBank/DDBJ whole genome shotgun (WGS) entry which is preliminary data.</text>
</comment>
<evidence type="ECO:0000256" key="1">
    <source>
        <dbReference type="ARBA" id="ARBA00022801"/>
    </source>
</evidence>
<dbReference type="NCBIfam" id="TIGR01493">
    <property type="entry name" value="HAD-SF-IA-v2"/>
    <property type="match status" value="1"/>
</dbReference>